<keyword evidence="4" id="KW-0808">Transferase</keyword>
<dbReference type="GO" id="GO:0061599">
    <property type="term" value="F:molybdopterin molybdotransferase activity"/>
    <property type="evidence" value="ECO:0007669"/>
    <property type="project" value="TreeGrafter"/>
</dbReference>
<evidence type="ECO:0000313" key="5">
    <source>
        <dbReference type="Proteomes" id="UP000248044"/>
    </source>
</evidence>
<dbReference type="InterPro" id="IPR001453">
    <property type="entry name" value="MoaB/Mog_dom"/>
</dbReference>
<dbReference type="GO" id="GO:0005737">
    <property type="term" value="C:cytoplasm"/>
    <property type="evidence" value="ECO:0007669"/>
    <property type="project" value="TreeGrafter"/>
</dbReference>
<dbReference type="NCBIfam" id="TIGR00177">
    <property type="entry name" value="molyb_syn"/>
    <property type="match status" value="1"/>
</dbReference>
<dbReference type="Pfam" id="PF03454">
    <property type="entry name" value="MoeA_C"/>
    <property type="match status" value="1"/>
</dbReference>
<reference evidence="4 5" key="1">
    <citation type="submission" date="2018-05" db="EMBL/GenBank/DDBJ databases">
        <title>Complete Genome Sequences of Extremely Thermoacidophilic, Metal-Mobilizing Type-Strain Members of the Archaeal Family Sulfolobaceae: Acidianus brierleyi DSM-1651T, Acidianus sulfidivorans DSM-18786T, Metallosphaera hakonensis DSM-7519T, and Metallosphaera prunae DSM-10039T.</title>
        <authorList>
            <person name="Counts J.A."/>
            <person name="Kelly R.M."/>
        </authorList>
    </citation>
    <scope>NUCLEOTIDE SEQUENCE [LARGE SCALE GENOMIC DNA]</scope>
    <source>
        <strain evidence="4 5">DSM 1651</strain>
    </source>
</reference>
<dbReference type="Pfam" id="PF00994">
    <property type="entry name" value="MoCF_biosynth"/>
    <property type="match status" value="1"/>
</dbReference>
<dbReference type="GO" id="GO:0006777">
    <property type="term" value="P:Mo-molybdopterin cofactor biosynthetic process"/>
    <property type="evidence" value="ECO:0007669"/>
    <property type="project" value="UniProtKB-KW"/>
</dbReference>
<dbReference type="Gene3D" id="3.90.105.10">
    <property type="entry name" value="Molybdopterin biosynthesis moea protein, domain 2"/>
    <property type="match status" value="1"/>
</dbReference>
<comment type="pathway">
    <text evidence="1">Cofactor biosynthesis; molybdopterin biosynthesis.</text>
</comment>
<dbReference type="AlphaFoldDB" id="A0A2U9IE00"/>
<dbReference type="RefSeq" id="WP_110270111.1">
    <property type="nucleotide sequence ID" value="NZ_CP029289.2"/>
</dbReference>
<dbReference type="Gene3D" id="2.170.190.11">
    <property type="entry name" value="Molybdopterin biosynthesis moea protein, domain 3"/>
    <property type="match status" value="1"/>
</dbReference>
<dbReference type="InterPro" id="IPR008284">
    <property type="entry name" value="MoCF_biosynth_CS"/>
</dbReference>
<evidence type="ECO:0000256" key="2">
    <source>
        <dbReference type="ARBA" id="ARBA00023150"/>
    </source>
</evidence>
<dbReference type="InterPro" id="IPR005110">
    <property type="entry name" value="MoeA_linker/N"/>
</dbReference>
<dbReference type="PANTHER" id="PTHR10192">
    <property type="entry name" value="MOLYBDOPTERIN BIOSYNTHESIS PROTEIN"/>
    <property type="match status" value="1"/>
</dbReference>
<dbReference type="EMBL" id="CP029289">
    <property type="protein sequence ID" value="AWR94230.1"/>
    <property type="molecule type" value="Genomic_DNA"/>
</dbReference>
<proteinExistence type="predicted"/>
<dbReference type="PROSITE" id="PS01079">
    <property type="entry name" value="MOCF_BIOSYNTHESIS_2"/>
    <property type="match status" value="1"/>
</dbReference>
<dbReference type="InterPro" id="IPR038987">
    <property type="entry name" value="MoeA-like"/>
</dbReference>
<dbReference type="SUPFAM" id="SSF63882">
    <property type="entry name" value="MoeA N-terminal region -like"/>
    <property type="match status" value="1"/>
</dbReference>
<sequence>MRAILPEDNLLFAEEAFRKFTSEVSPKLCINEIPILDSLNKVSGEVVYSPIDLPPFSRSTVDGYAIKYENTPGKFTIIGKINIGEYKEIEIKENEAVEVDTGAMLPEGANAVIKIEDTKREDNIVFIDKKLRFGQNIAWIGSDIPKDFEILRKGERISPEKIATLASVGINKVKVYSPKVYVITTGDELVEPGEKLDKGKIYESNLYYLLTRLRDYIIVGSSLVRDRKEDIEKEIEKALDLADVLIITGGTSAGEKDYVHQIIREKGKIVVHGIKFKPGKPTILGQIKGKPVFGLPGNIVSTIMVYEQLIKKYLDLMSNSEHEENKKIRAKALITVEADKKRFTYIPIYILRSNKDTYFLPIPFDSYMIGTFSSADGYIALNPGDRIEEDQEAEIIIKNIDERPTLLGEEDLKMKNINVRKITLGSYPACKALEKGVGDILVISSLMCTPDNYDFKFDREILTNGKGPEIGYNDWIGISKIIKNPTVKLKSPSTVEHFLGKAKVYAPEGYIKGDKFYTERLYIVTLNNSRKFLQGIF</sequence>
<dbReference type="InterPro" id="IPR005111">
    <property type="entry name" value="MoeA_C_domain_IV"/>
</dbReference>
<accession>A0A2U9IE00</accession>
<dbReference type="OrthoDB" id="31371at2157"/>
<evidence type="ECO:0000256" key="1">
    <source>
        <dbReference type="ARBA" id="ARBA00005046"/>
    </source>
</evidence>
<dbReference type="GeneID" id="36831714"/>
<dbReference type="Gene3D" id="2.40.340.10">
    <property type="entry name" value="MoeA, C-terminal, domain IV"/>
    <property type="match status" value="1"/>
</dbReference>
<dbReference type="SMART" id="SM00852">
    <property type="entry name" value="MoCF_biosynth"/>
    <property type="match status" value="1"/>
</dbReference>
<keyword evidence="5" id="KW-1185">Reference proteome</keyword>
<dbReference type="SUPFAM" id="SSF53218">
    <property type="entry name" value="Molybdenum cofactor biosynthesis proteins"/>
    <property type="match status" value="1"/>
</dbReference>
<dbReference type="CDD" id="cd00887">
    <property type="entry name" value="MoeA"/>
    <property type="match status" value="1"/>
</dbReference>
<dbReference type="SUPFAM" id="SSF63867">
    <property type="entry name" value="MoeA C-terminal domain-like"/>
    <property type="match status" value="1"/>
</dbReference>
<dbReference type="InterPro" id="IPR036425">
    <property type="entry name" value="MoaB/Mog-like_dom_sf"/>
</dbReference>
<dbReference type="InterPro" id="IPR036688">
    <property type="entry name" value="MoeA_C_domain_IV_sf"/>
</dbReference>
<protein>
    <submittedName>
        <fullName evidence="4">Molybdopterin molybdenumtransferase MoeA</fullName>
    </submittedName>
</protein>
<name>A0A2U9IE00_9CREN</name>
<dbReference type="KEGG" id="abri:DFR85_06120"/>
<dbReference type="Pfam" id="PF03453">
    <property type="entry name" value="MoeA_N"/>
    <property type="match status" value="1"/>
</dbReference>
<evidence type="ECO:0000313" key="4">
    <source>
        <dbReference type="EMBL" id="AWR94230.1"/>
    </source>
</evidence>
<evidence type="ECO:0000259" key="3">
    <source>
        <dbReference type="SMART" id="SM00852"/>
    </source>
</evidence>
<dbReference type="Gene3D" id="3.40.980.10">
    <property type="entry name" value="MoaB/Mog-like domain"/>
    <property type="match status" value="1"/>
</dbReference>
<dbReference type="NCBIfam" id="NF011067">
    <property type="entry name" value="PRK14497.1"/>
    <property type="match status" value="1"/>
</dbReference>
<dbReference type="PANTHER" id="PTHR10192:SF5">
    <property type="entry name" value="GEPHYRIN"/>
    <property type="match status" value="1"/>
</dbReference>
<dbReference type="InterPro" id="IPR036135">
    <property type="entry name" value="MoeA_linker/N_sf"/>
</dbReference>
<dbReference type="Proteomes" id="UP000248044">
    <property type="component" value="Chromosome"/>
</dbReference>
<dbReference type="FunFam" id="2.170.190.11:FF:000001">
    <property type="entry name" value="Molybdopterin molybdenumtransferase"/>
    <property type="match status" value="1"/>
</dbReference>
<gene>
    <name evidence="4" type="ORF">DFR85_06120</name>
</gene>
<keyword evidence="2" id="KW-0501">Molybdenum cofactor biosynthesis</keyword>
<feature type="domain" description="MoaB/Mog" evidence="3">
    <location>
        <begin position="181"/>
        <end position="317"/>
    </location>
</feature>
<organism evidence="4 5">
    <name type="scientific">Acidianus brierleyi</name>
    <dbReference type="NCBI Taxonomy" id="41673"/>
    <lineage>
        <taxon>Archaea</taxon>
        <taxon>Thermoproteota</taxon>
        <taxon>Thermoprotei</taxon>
        <taxon>Sulfolobales</taxon>
        <taxon>Sulfolobaceae</taxon>
        <taxon>Acidianus</taxon>
    </lineage>
</organism>
<dbReference type="UniPathway" id="UPA00344"/>